<protein>
    <submittedName>
        <fullName evidence="9">ABC transporter permease</fullName>
    </submittedName>
</protein>
<dbReference type="GO" id="GO:0005886">
    <property type="term" value="C:plasma membrane"/>
    <property type="evidence" value="ECO:0007669"/>
    <property type="project" value="UniProtKB-SubCell"/>
</dbReference>
<dbReference type="CDD" id="cd06261">
    <property type="entry name" value="TM_PBP2"/>
    <property type="match status" value="1"/>
</dbReference>
<feature type="transmembrane region" description="Helical" evidence="7">
    <location>
        <begin position="238"/>
        <end position="260"/>
    </location>
</feature>
<keyword evidence="2 7" id="KW-0813">Transport</keyword>
<dbReference type="Pfam" id="PF19300">
    <property type="entry name" value="BPD_transp_1_N"/>
    <property type="match status" value="1"/>
</dbReference>
<dbReference type="RefSeq" id="WP_322619821.1">
    <property type="nucleotide sequence ID" value="NZ_VMNX01000007.1"/>
</dbReference>
<evidence type="ECO:0000256" key="7">
    <source>
        <dbReference type="RuleBase" id="RU363032"/>
    </source>
</evidence>
<evidence type="ECO:0000313" key="10">
    <source>
        <dbReference type="Proteomes" id="UP000373149"/>
    </source>
</evidence>
<feature type="transmembrane region" description="Helical" evidence="7">
    <location>
        <begin position="9"/>
        <end position="29"/>
    </location>
</feature>
<evidence type="ECO:0000256" key="5">
    <source>
        <dbReference type="ARBA" id="ARBA00022989"/>
    </source>
</evidence>
<reference evidence="9 10" key="1">
    <citation type="submission" date="2019-09" db="EMBL/GenBank/DDBJ databases">
        <authorList>
            <person name="Duangmal K."/>
            <person name="Teo W.F.A."/>
            <person name="Lipun K."/>
        </authorList>
    </citation>
    <scope>NUCLEOTIDE SEQUENCE [LARGE SCALE GENOMIC DNA]</scope>
    <source>
        <strain evidence="9 10">K1PN6</strain>
    </source>
</reference>
<evidence type="ECO:0000259" key="8">
    <source>
        <dbReference type="PROSITE" id="PS50928"/>
    </source>
</evidence>
<name>A0A5N8WLC0_9ACTN</name>
<keyword evidence="5 7" id="KW-1133">Transmembrane helix</keyword>
<keyword evidence="6 7" id="KW-0472">Membrane</keyword>
<dbReference type="AlphaFoldDB" id="A0A5N8WLC0"/>
<dbReference type="Gene3D" id="1.10.3720.10">
    <property type="entry name" value="MetI-like"/>
    <property type="match status" value="1"/>
</dbReference>
<evidence type="ECO:0000256" key="1">
    <source>
        <dbReference type="ARBA" id="ARBA00004651"/>
    </source>
</evidence>
<comment type="subcellular location">
    <subcellularLocation>
        <location evidence="1 7">Cell membrane</location>
        <topology evidence="1 7">Multi-pass membrane protein</topology>
    </subcellularLocation>
</comment>
<feature type="transmembrane region" description="Helical" evidence="7">
    <location>
        <begin position="97"/>
        <end position="122"/>
    </location>
</feature>
<organism evidence="9 10">
    <name type="scientific">Streptomyces acidicola</name>
    <dbReference type="NCBI Taxonomy" id="2596892"/>
    <lineage>
        <taxon>Bacteria</taxon>
        <taxon>Bacillati</taxon>
        <taxon>Actinomycetota</taxon>
        <taxon>Actinomycetes</taxon>
        <taxon>Kitasatosporales</taxon>
        <taxon>Streptomycetaceae</taxon>
        <taxon>Streptomyces</taxon>
    </lineage>
</organism>
<dbReference type="InterPro" id="IPR035906">
    <property type="entry name" value="MetI-like_sf"/>
</dbReference>
<feature type="domain" description="ABC transmembrane type-1" evidence="8">
    <location>
        <begin position="95"/>
        <end position="299"/>
    </location>
</feature>
<comment type="similarity">
    <text evidence="7">Belongs to the binding-protein-dependent transport system permease family.</text>
</comment>
<dbReference type="PANTHER" id="PTHR43163">
    <property type="entry name" value="DIPEPTIDE TRANSPORT SYSTEM PERMEASE PROTEIN DPPB-RELATED"/>
    <property type="match status" value="1"/>
</dbReference>
<evidence type="ECO:0000256" key="2">
    <source>
        <dbReference type="ARBA" id="ARBA00022448"/>
    </source>
</evidence>
<comment type="caution">
    <text evidence="9">The sequence shown here is derived from an EMBL/GenBank/DDBJ whole genome shotgun (WGS) entry which is preliminary data.</text>
</comment>
<keyword evidence="10" id="KW-1185">Reference proteome</keyword>
<evidence type="ECO:0000313" key="9">
    <source>
        <dbReference type="EMBL" id="MPY47932.1"/>
    </source>
</evidence>
<keyword evidence="4 7" id="KW-0812">Transmembrane</keyword>
<dbReference type="InterPro" id="IPR000515">
    <property type="entry name" value="MetI-like"/>
</dbReference>
<sequence length="313" mass="32269">MLAFLLRRIAAGAVLVVVVATATFLLLSLTGTDVARNILGETASASAVAAKSRELGLDQPLVERYWHWAEQALQGNLGSSWFTGDSVSQSLTDTLPVTLSIVLAGMVIAAVLSVALGTAAALRGGWVDRAVQFGAVLGTAVPSFLIALVLAVTLAVRLGWLPATGYVALGTSPGGWLRSITLPALSLAVAATAATAMQVRGALIDILRADFVRTLRSRGLTTRSVVYRHALRNAAPPALTVLALQFIGLIGGAVVVEKVFGLPGIGTLANSAAVRGDAPVLLGTVVVTVVIVVAVNLLLDVAYGWLNPKVRVS</sequence>
<feature type="transmembrane region" description="Helical" evidence="7">
    <location>
        <begin position="134"/>
        <end position="160"/>
    </location>
</feature>
<keyword evidence="3" id="KW-1003">Cell membrane</keyword>
<gene>
    <name evidence="9" type="ORF">FPZ41_04725</name>
</gene>
<dbReference type="Proteomes" id="UP000373149">
    <property type="component" value="Unassembled WGS sequence"/>
</dbReference>
<evidence type="ECO:0000256" key="4">
    <source>
        <dbReference type="ARBA" id="ARBA00022692"/>
    </source>
</evidence>
<evidence type="ECO:0000256" key="6">
    <source>
        <dbReference type="ARBA" id="ARBA00023136"/>
    </source>
</evidence>
<accession>A0A5N8WLC0</accession>
<feature type="transmembrane region" description="Helical" evidence="7">
    <location>
        <begin position="180"/>
        <end position="199"/>
    </location>
</feature>
<dbReference type="InterPro" id="IPR045621">
    <property type="entry name" value="BPD_transp_1_N"/>
</dbReference>
<dbReference type="SUPFAM" id="SSF161098">
    <property type="entry name" value="MetI-like"/>
    <property type="match status" value="1"/>
</dbReference>
<dbReference type="PROSITE" id="PS50928">
    <property type="entry name" value="ABC_TM1"/>
    <property type="match status" value="1"/>
</dbReference>
<proteinExistence type="inferred from homology"/>
<dbReference type="PANTHER" id="PTHR43163:SF3">
    <property type="entry name" value="PEPTIDE ABC TRANSPORTER PERMEASE PROTEIN"/>
    <property type="match status" value="1"/>
</dbReference>
<dbReference type="GO" id="GO:0055085">
    <property type="term" value="P:transmembrane transport"/>
    <property type="evidence" value="ECO:0007669"/>
    <property type="project" value="InterPro"/>
</dbReference>
<dbReference type="Pfam" id="PF00528">
    <property type="entry name" value="BPD_transp_1"/>
    <property type="match status" value="1"/>
</dbReference>
<dbReference type="EMBL" id="VMNX01000007">
    <property type="protein sequence ID" value="MPY47932.1"/>
    <property type="molecule type" value="Genomic_DNA"/>
</dbReference>
<evidence type="ECO:0000256" key="3">
    <source>
        <dbReference type="ARBA" id="ARBA00022475"/>
    </source>
</evidence>
<feature type="transmembrane region" description="Helical" evidence="7">
    <location>
        <begin position="280"/>
        <end position="306"/>
    </location>
</feature>